<sequence length="129" mass="14553">MWNAYAITLAGASISLLLVVSLLLAFSDTITSLRDLFDPRILRRALRDAKRMRIGSMLWLTGYVAISFAIYSSFENSPLPYLIIPFVGIMLLLTRTAIHSMTDQRIRRLPSKPNFKSLDHLPDDQKNGG</sequence>
<feature type="transmembrane region" description="Helical" evidence="1">
    <location>
        <begin position="54"/>
        <end position="74"/>
    </location>
</feature>
<comment type="caution">
    <text evidence="2">The sequence shown here is derived from an EMBL/GenBank/DDBJ whole genome shotgun (WGS) entry which is preliminary data.</text>
</comment>
<protein>
    <submittedName>
        <fullName evidence="2">Uncharacterized protein</fullName>
    </submittedName>
</protein>
<dbReference type="Proteomes" id="UP000324479">
    <property type="component" value="Unassembled WGS sequence"/>
</dbReference>
<keyword evidence="3" id="KW-1185">Reference proteome</keyword>
<keyword evidence="1" id="KW-0812">Transmembrane</keyword>
<evidence type="ECO:0000313" key="3">
    <source>
        <dbReference type="Proteomes" id="UP000324479"/>
    </source>
</evidence>
<dbReference type="EMBL" id="VWOX01000009">
    <property type="protein sequence ID" value="KAA5541917.1"/>
    <property type="molecule type" value="Genomic_DNA"/>
</dbReference>
<dbReference type="AlphaFoldDB" id="A0A5M6D322"/>
<keyword evidence="1" id="KW-0472">Membrane</keyword>
<feature type="transmembrane region" description="Helical" evidence="1">
    <location>
        <begin position="80"/>
        <end position="98"/>
    </location>
</feature>
<name>A0A5M6D322_9BACT</name>
<dbReference type="RefSeq" id="WP_150077650.1">
    <property type="nucleotide sequence ID" value="NZ_VWOX01000009.1"/>
</dbReference>
<gene>
    <name evidence="2" type="ORF">FYK55_17120</name>
</gene>
<proteinExistence type="predicted"/>
<evidence type="ECO:0000256" key="1">
    <source>
        <dbReference type="SAM" id="Phobius"/>
    </source>
</evidence>
<reference evidence="2 3" key="1">
    <citation type="submission" date="2019-08" db="EMBL/GenBank/DDBJ databases">
        <authorList>
            <person name="Dhanesh K."/>
            <person name="Kumar G."/>
            <person name="Sasikala C."/>
            <person name="Venkata Ramana C."/>
        </authorList>
    </citation>
    <scope>NUCLEOTIDE SEQUENCE [LARGE SCALE GENOMIC DNA]</scope>
    <source>
        <strain evidence="2 3">JC645</strain>
    </source>
</reference>
<keyword evidence="1" id="KW-1133">Transmembrane helix</keyword>
<feature type="transmembrane region" description="Helical" evidence="1">
    <location>
        <begin position="6"/>
        <end position="33"/>
    </location>
</feature>
<evidence type="ECO:0000313" key="2">
    <source>
        <dbReference type="EMBL" id="KAA5541917.1"/>
    </source>
</evidence>
<accession>A0A5M6D322</accession>
<organism evidence="2 3">
    <name type="scientific">Roseiconus nitratireducens</name>
    <dbReference type="NCBI Taxonomy" id="2605748"/>
    <lineage>
        <taxon>Bacteria</taxon>
        <taxon>Pseudomonadati</taxon>
        <taxon>Planctomycetota</taxon>
        <taxon>Planctomycetia</taxon>
        <taxon>Pirellulales</taxon>
        <taxon>Pirellulaceae</taxon>
        <taxon>Roseiconus</taxon>
    </lineage>
</organism>